<name>A0ABN9QN31_9DINO</name>
<sequence length="327" mass="34034">MLPPGPVPGTNIAASPPHAARAEGAAPRSGRSSPRPGAVAASLVQLLPAPPVAWWSASLPSFCSGHLPRADGRTAAAVRRGVRWGGRRGGQQVDAGVETLAAACAEVQHDDEGTGTQIDAGRGDKMPVGGLGAGTEAQLGGFEAASAGTFVRRLRVRRRDRRHLSRPAALFSRFVSVSSDSSGAAPPRRADEDFGQNGFVVDDFEGDEGLGEMWGCRRRSTWVCTTGSTSPSAKGRSGRERPFGGVGPQNSVESVLGVGAVTARGGSAMRRAFRGPQRSRGRLQVGVDGAPLEMARISVPSLALSSVVHRPLSLLRRTVAVLYLHSS</sequence>
<proteinExistence type="predicted"/>
<dbReference type="Proteomes" id="UP001189429">
    <property type="component" value="Unassembled WGS sequence"/>
</dbReference>
<feature type="region of interest" description="Disordered" evidence="1">
    <location>
        <begin position="177"/>
        <end position="197"/>
    </location>
</feature>
<feature type="region of interest" description="Disordered" evidence="1">
    <location>
        <begin position="225"/>
        <end position="249"/>
    </location>
</feature>
<evidence type="ECO:0000313" key="3">
    <source>
        <dbReference type="Proteomes" id="UP001189429"/>
    </source>
</evidence>
<organism evidence="2 3">
    <name type="scientific">Prorocentrum cordatum</name>
    <dbReference type="NCBI Taxonomy" id="2364126"/>
    <lineage>
        <taxon>Eukaryota</taxon>
        <taxon>Sar</taxon>
        <taxon>Alveolata</taxon>
        <taxon>Dinophyceae</taxon>
        <taxon>Prorocentrales</taxon>
        <taxon>Prorocentraceae</taxon>
        <taxon>Prorocentrum</taxon>
    </lineage>
</organism>
<comment type="caution">
    <text evidence="2">The sequence shown here is derived from an EMBL/GenBank/DDBJ whole genome shotgun (WGS) entry which is preliminary data.</text>
</comment>
<gene>
    <name evidence="2" type="ORF">PCOR1329_LOCUS13382</name>
</gene>
<keyword evidence="3" id="KW-1185">Reference proteome</keyword>
<feature type="region of interest" description="Disordered" evidence="1">
    <location>
        <begin position="1"/>
        <end position="36"/>
    </location>
</feature>
<dbReference type="EMBL" id="CAUYUJ010003947">
    <property type="protein sequence ID" value="CAK0807534.1"/>
    <property type="molecule type" value="Genomic_DNA"/>
</dbReference>
<accession>A0ABN9QN31</accession>
<reference evidence="2" key="1">
    <citation type="submission" date="2023-10" db="EMBL/GenBank/DDBJ databases">
        <authorList>
            <person name="Chen Y."/>
            <person name="Shah S."/>
            <person name="Dougan E. K."/>
            <person name="Thang M."/>
            <person name="Chan C."/>
        </authorList>
    </citation>
    <scope>NUCLEOTIDE SEQUENCE [LARGE SCALE GENOMIC DNA]</scope>
</reference>
<evidence type="ECO:0000313" key="2">
    <source>
        <dbReference type="EMBL" id="CAK0807534.1"/>
    </source>
</evidence>
<evidence type="ECO:0000256" key="1">
    <source>
        <dbReference type="SAM" id="MobiDB-lite"/>
    </source>
</evidence>
<protein>
    <submittedName>
        <fullName evidence="2">Uncharacterized protein</fullName>
    </submittedName>
</protein>